<organism evidence="6 7">
    <name type="scientific">Thraustotheca clavata</name>
    <dbReference type="NCBI Taxonomy" id="74557"/>
    <lineage>
        <taxon>Eukaryota</taxon>
        <taxon>Sar</taxon>
        <taxon>Stramenopiles</taxon>
        <taxon>Oomycota</taxon>
        <taxon>Saprolegniomycetes</taxon>
        <taxon>Saprolegniales</taxon>
        <taxon>Achlyaceae</taxon>
        <taxon>Thraustotheca</taxon>
    </lineage>
</organism>
<feature type="binding site" evidence="3">
    <location>
        <position position="30"/>
    </location>
    <ligand>
        <name>ATP</name>
        <dbReference type="ChEBI" id="CHEBI:30616"/>
    </ligand>
</feature>
<dbReference type="OrthoDB" id="192555at2759"/>
<sequence>KIDYEHELGRGSFGSVYKGKYRNEDVAVKKVSLNEIQTQATLEREINSMRRCYSPYVLQLLGYSDLDTTTPKIVLPFMEGGDLQKHLAKKRYNEAKVANYTTLEIAWVIANGLADIHGYRCIHRDLKSPNVLLSTKHHIKIADFGLVREVNSTMTHVVGGRAWTAPEMLKSGKYSYPADIYSFGVILTELDTLALPYFHITTPMTEGELFDGVCDGSLRPIVSPNCSSWYKNLVESCLDGEPKKRPTALEIIEILREQIAP</sequence>
<gene>
    <name evidence="6" type="ORF">THRCLA_03974</name>
</gene>
<dbReference type="PROSITE" id="PS00108">
    <property type="entry name" value="PROTEIN_KINASE_ST"/>
    <property type="match status" value="1"/>
</dbReference>
<dbReference type="Gene3D" id="1.10.510.10">
    <property type="entry name" value="Transferase(Phosphotransferase) domain 1"/>
    <property type="match status" value="1"/>
</dbReference>
<evidence type="ECO:0000313" key="7">
    <source>
        <dbReference type="Proteomes" id="UP000243217"/>
    </source>
</evidence>
<dbReference type="Pfam" id="PF00069">
    <property type="entry name" value="Pkinase"/>
    <property type="match status" value="1"/>
</dbReference>
<keyword evidence="4" id="KW-0723">Serine/threonine-protein kinase</keyword>
<dbReference type="Proteomes" id="UP000243217">
    <property type="component" value="Unassembled WGS sequence"/>
</dbReference>
<name>A0A1W0A0A4_9STRA</name>
<dbReference type="InterPro" id="IPR000719">
    <property type="entry name" value="Prot_kinase_dom"/>
</dbReference>
<keyword evidence="7" id="KW-1185">Reference proteome</keyword>
<evidence type="ECO:0000256" key="1">
    <source>
        <dbReference type="ARBA" id="ARBA00022741"/>
    </source>
</evidence>
<evidence type="ECO:0000256" key="2">
    <source>
        <dbReference type="ARBA" id="ARBA00022840"/>
    </source>
</evidence>
<accession>A0A1W0A0A4</accession>
<dbReference type="PROSITE" id="PS50011">
    <property type="entry name" value="PROTEIN_KINASE_DOM"/>
    <property type="match status" value="1"/>
</dbReference>
<dbReference type="InterPro" id="IPR008271">
    <property type="entry name" value="Ser/Thr_kinase_AS"/>
</dbReference>
<evidence type="ECO:0000256" key="4">
    <source>
        <dbReference type="RuleBase" id="RU000304"/>
    </source>
</evidence>
<protein>
    <submittedName>
        <fullName evidence="6">Kinase</fullName>
    </submittedName>
</protein>
<dbReference type="PROSITE" id="PS00107">
    <property type="entry name" value="PROTEIN_KINASE_ATP"/>
    <property type="match status" value="1"/>
</dbReference>
<dbReference type="EMBL" id="JNBS01000794">
    <property type="protein sequence ID" value="OQS03713.1"/>
    <property type="molecule type" value="Genomic_DNA"/>
</dbReference>
<comment type="similarity">
    <text evidence="4">Belongs to the protein kinase superfamily.</text>
</comment>
<keyword evidence="6" id="KW-0418">Kinase</keyword>
<comment type="caution">
    <text evidence="6">The sequence shown here is derived from an EMBL/GenBank/DDBJ whole genome shotgun (WGS) entry which is preliminary data.</text>
</comment>
<dbReference type="InterPro" id="IPR017441">
    <property type="entry name" value="Protein_kinase_ATP_BS"/>
</dbReference>
<evidence type="ECO:0000259" key="5">
    <source>
        <dbReference type="PROSITE" id="PS50011"/>
    </source>
</evidence>
<evidence type="ECO:0000256" key="3">
    <source>
        <dbReference type="PROSITE-ProRule" id="PRU10141"/>
    </source>
</evidence>
<dbReference type="InterPro" id="IPR051681">
    <property type="entry name" value="Ser/Thr_Kinases-Pseudokinases"/>
</dbReference>
<dbReference type="SUPFAM" id="SSF56112">
    <property type="entry name" value="Protein kinase-like (PK-like)"/>
    <property type="match status" value="1"/>
</dbReference>
<reference evidence="6 7" key="1">
    <citation type="journal article" date="2014" name="Genome Biol. Evol.">
        <title>The secreted proteins of Achlya hypogyna and Thraustotheca clavata identify the ancestral oomycete secretome and reveal gene acquisitions by horizontal gene transfer.</title>
        <authorList>
            <person name="Misner I."/>
            <person name="Blouin N."/>
            <person name="Leonard G."/>
            <person name="Richards T.A."/>
            <person name="Lane C.E."/>
        </authorList>
    </citation>
    <scope>NUCLEOTIDE SEQUENCE [LARGE SCALE GENOMIC DNA]</scope>
    <source>
        <strain evidence="6 7">ATCC 34112</strain>
    </source>
</reference>
<dbReference type="PANTHER" id="PTHR44329">
    <property type="entry name" value="SERINE/THREONINE-PROTEIN KINASE TNNI3K-RELATED"/>
    <property type="match status" value="1"/>
</dbReference>
<keyword evidence="6" id="KW-0808">Transferase</keyword>
<keyword evidence="2 3" id="KW-0067">ATP-binding</keyword>
<keyword evidence="1 3" id="KW-0547">Nucleotide-binding</keyword>
<dbReference type="GO" id="GO:0004674">
    <property type="term" value="F:protein serine/threonine kinase activity"/>
    <property type="evidence" value="ECO:0007669"/>
    <property type="project" value="UniProtKB-KW"/>
</dbReference>
<evidence type="ECO:0000313" key="6">
    <source>
        <dbReference type="EMBL" id="OQS03713.1"/>
    </source>
</evidence>
<dbReference type="STRING" id="74557.A0A1W0A0A4"/>
<feature type="domain" description="Protein kinase" evidence="5">
    <location>
        <begin position="2"/>
        <end position="261"/>
    </location>
</feature>
<dbReference type="GO" id="GO:0005524">
    <property type="term" value="F:ATP binding"/>
    <property type="evidence" value="ECO:0007669"/>
    <property type="project" value="UniProtKB-UniRule"/>
</dbReference>
<dbReference type="AlphaFoldDB" id="A0A1W0A0A4"/>
<dbReference type="SMART" id="SM00220">
    <property type="entry name" value="S_TKc"/>
    <property type="match status" value="1"/>
</dbReference>
<dbReference type="InterPro" id="IPR011009">
    <property type="entry name" value="Kinase-like_dom_sf"/>
</dbReference>
<feature type="non-terminal residue" evidence="6">
    <location>
        <position position="1"/>
    </location>
</feature>
<dbReference type="PIRSF" id="PIRSF000654">
    <property type="entry name" value="Integrin-linked_kinase"/>
    <property type="match status" value="1"/>
</dbReference>
<proteinExistence type="inferred from homology"/>